<sequence>MGTFGVLPPVVVVAAVIVSGAKPSSSHWTTTPRIAPTGSDNDCTPEMTLWEPAMVNCTEYLRALSERISQLELLSCYKR</sequence>
<evidence type="ECO:0000256" key="1">
    <source>
        <dbReference type="SAM" id="SignalP"/>
    </source>
</evidence>
<accession>A0A5B7CN10</accession>
<evidence type="ECO:0000313" key="3">
    <source>
        <dbReference type="Proteomes" id="UP000324222"/>
    </source>
</evidence>
<evidence type="ECO:0000313" key="2">
    <source>
        <dbReference type="EMBL" id="MPC11122.1"/>
    </source>
</evidence>
<evidence type="ECO:0008006" key="4">
    <source>
        <dbReference type="Google" id="ProtNLM"/>
    </source>
</evidence>
<dbReference type="AlphaFoldDB" id="A0A5B7CN10"/>
<name>A0A5B7CN10_PORTR</name>
<gene>
    <name evidence="2" type="ORF">E2C01_003777</name>
</gene>
<proteinExistence type="predicted"/>
<keyword evidence="1" id="KW-0732">Signal</keyword>
<comment type="caution">
    <text evidence="2">The sequence shown here is derived from an EMBL/GenBank/DDBJ whole genome shotgun (WGS) entry which is preliminary data.</text>
</comment>
<keyword evidence="3" id="KW-1185">Reference proteome</keyword>
<dbReference type="EMBL" id="VSRR010000146">
    <property type="protein sequence ID" value="MPC11122.1"/>
    <property type="molecule type" value="Genomic_DNA"/>
</dbReference>
<organism evidence="2 3">
    <name type="scientific">Portunus trituberculatus</name>
    <name type="common">Swimming crab</name>
    <name type="synonym">Neptunus trituberculatus</name>
    <dbReference type="NCBI Taxonomy" id="210409"/>
    <lineage>
        <taxon>Eukaryota</taxon>
        <taxon>Metazoa</taxon>
        <taxon>Ecdysozoa</taxon>
        <taxon>Arthropoda</taxon>
        <taxon>Crustacea</taxon>
        <taxon>Multicrustacea</taxon>
        <taxon>Malacostraca</taxon>
        <taxon>Eumalacostraca</taxon>
        <taxon>Eucarida</taxon>
        <taxon>Decapoda</taxon>
        <taxon>Pleocyemata</taxon>
        <taxon>Brachyura</taxon>
        <taxon>Eubrachyura</taxon>
        <taxon>Portunoidea</taxon>
        <taxon>Portunidae</taxon>
        <taxon>Portuninae</taxon>
        <taxon>Portunus</taxon>
    </lineage>
</organism>
<reference evidence="2 3" key="1">
    <citation type="submission" date="2019-05" db="EMBL/GenBank/DDBJ databases">
        <title>Another draft genome of Portunus trituberculatus and its Hox gene families provides insights of decapod evolution.</title>
        <authorList>
            <person name="Jeong J.-H."/>
            <person name="Song I."/>
            <person name="Kim S."/>
            <person name="Choi T."/>
            <person name="Kim D."/>
            <person name="Ryu S."/>
            <person name="Kim W."/>
        </authorList>
    </citation>
    <scope>NUCLEOTIDE SEQUENCE [LARGE SCALE GENOMIC DNA]</scope>
    <source>
        <tissue evidence="2">Muscle</tissue>
    </source>
</reference>
<feature type="signal peptide" evidence="1">
    <location>
        <begin position="1"/>
        <end position="26"/>
    </location>
</feature>
<dbReference type="Proteomes" id="UP000324222">
    <property type="component" value="Unassembled WGS sequence"/>
</dbReference>
<protein>
    <recommendedName>
        <fullName evidence="4">Secreted protein</fullName>
    </recommendedName>
</protein>
<feature type="chain" id="PRO_5022952644" description="Secreted protein" evidence="1">
    <location>
        <begin position="27"/>
        <end position="79"/>
    </location>
</feature>